<evidence type="ECO:0000313" key="1">
    <source>
        <dbReference type="EMBL" id="CAH3018622.1"/>
    </source>
</evidence>
<dbReference type="EMBL" id="CALNXI010000092">
    <property type="protein sequence ID" value="CAH3018622.1"/>
    <property type="molecule type" value="Genomic_DNA"/>
</dbReference>
<proteinExistence type="predicted"/>
<comment type="caution">
    <text evidence="1">The sequence shown here is derived from an EMBL/GenBank/DDBJ whole genome shotgun (WGS) entry which is preliminary data.</text>
</comment>
<keyword evidence="2" id="KW-1185">Reference proteome</keyword>
<gene>
    <name evidence="1" type="ORF">PEVE_00044092</name>
</gene>
<dbReference type="Proteomes" id="UP001159427">
    <property type="component" value="Unassembled WGS sequence"/>
</dbReference>
<name>A0ABN8LS90_9CNID</name>
<sequence>MCRFADNCDSHNNSCEHRDHYKQRNSFRHFPHLPTIFEVEEERETDNATMQNDVVEFITKFHASENRSNNLGKGSAQVLSTVDFFLSKHSAKTTCIDRHKSIKGLRVPRQSGRMRLANQDMLEKQLGIAAWMKFFVIVILAQDVLNVSYLCKPCFDIIPSKAEDNSSAFRSNWGILESL</sequence>
<evidence type="ECO:0000313" key="2">
    <source>
        <dbReference type="Proteomes" id="UP001159427"/>
    </source>
</evidence>
<reference evidence="1 2" key="1">
    <citation type="submission" date="2022-05" db="EMBL/GenBank/DDBJ databases">
        <authorList>
            <consortium name="Genoscope - CEA"/>
            <person name="William W."/>
        </authorList>
    </citation>
    <scope>NUCLEOTIDE SEQUENCE [LARGE SCALE GENOMIC DNA]</scope>
</reference>
<protein>
    <submittedName>
        <fullName evidence="1">Uncharacterized protein</fullName>
    </submittedName>
</protein>
<organism evidence="1 2">
    <name type="scientific">Porites evermanni</name>
    <dbReference type="NCBI Taxonomy" id="104178"/>
    <lineage>
        <taxon>Eukaryota</taxon>
        <taxon>Metazoa</taxon>
        <taxon>Cnidaria</taxon>
        <taxon>Anthozoa</taxon>
        <taxon>Hexacorallia</taxon>
        <taxon>Scleractinia</taxon>
        <taxon>Fungiina</taxon>
        <taxon>Poritidae</taxon>
        <taxon>Porites</taxon>
    </lineage>
</organism>
<accession>A0ABN8LS90</accession>